<sequence length="443" mass="50428">MKVFSLMIFPLSVFIAATPYTGWDIGHGFVENRDESQTQCTTWPNKANFSALPNAKMLLDKSCSEHRRDKRVAPGVIAGGIFVLAFIGLWIRIDMVNNKVIDLAQDLASFQNMTAGRLDQLSEQEMKRLMEKMFDEDNLSAALSLFEVDYKLVLREFGLEKAGVDGLRLLSFEVGCNANSSLYWVQICGTVNPSRKFGIVRKIAPIGRFVNGGMLYRYYNMSHTAVYPLGEVIMADECNTYGGVIQCFQSTNACKLGNLFNCSYTTVQTPDGVFVKEFDLKTFVATTEKEYMLHNATGGISSVTVPESGQFLVRLPTNWFIYVGMTNVQGRHNVIWNIEPVQICNDVPPLNHEQVEKMRAGWNATHSRLLSENEWSQMHWNIGFDFSRDSFAHYFFYYKFFIIGTTVLLALFACWWCDVKKKIEHQLRRPIKVSEKDSLDLIV</sequence>
<reference evidence="4" key="1">
    <citation type="submission" date="2010-08" db="EMBL/GenBank/DDBJ databases">
        <authorList>
            <consortium name="Caenorhabditis japonica Sequencing Consortium"/>
            <person name="Wilson R.K."/>
        </authorList>
    </citation>
    <scope>NUCLEOTIDE SEQUENCE [LARGE SCALE GENOMIC DNA]</scope>
    <source>
        <strain evidence="4">DF5081</strain>
    </source>
</reference>
<feature type="signal peptide" evidence="2">
    <location>
        <begin position="1"/>
        <end position="17"/>
    </location>
</feature>
<organism evidence="3 4">
    <name type="scientific">Caenorhabditis japonica</name>
    <dbReference type="NCBI Taxonomy" id="281687"/>
    <lineage>
        <taxon>Eukaryota</taxon>
        <taxon>Metazoa</taxon>
        <taxon>Ecdysozoa</taxon>
        <taxon>Nematoda</taxon>
        <taxon>Chromadorea</taxon>
        <taxon>Rhabditida</taxon>
        <taxon>Rhabditina</taxon>
        <taxon>Rhabditomorpha</taxon>
        <taxon>Rhabditoidea</taxon>
        <taxon>Rhabditidae</taxon>
        <taxon>Peloderinae</taxon>
        <taxon>Caenorhabditis</taxon>
    </lineage>
</organism>
<dbReference type="EnsemblMetazoa" id="CJA08618a.1">
    <property type="protein sequence ID" value="CJA08618a.1"/>
    <property type="gene ID" value="WBGene00127822"/>
</dbReference>
<dbReference type="AlphaFoldDB" id="A0A8R1HU10"/>
<dbReference type="Proteomes" id="UP000005237">
    <property type="component" value="Unassembled WGS sequence"/>
</dbReference>
<evidence type="ECO:0000256" key="1">
    <source>
        <dbReference type="SAM" id="Phobius"/>
    </source>
</evidence>
<feature type="transmembrane region" description="Helical" evidence="1">
    <location>
        <begin position="396"/>
        <end position="419"/>
    </location>
</feature>
<keyword evidence="1" id="KW-1133">Transmembrane helix</keyword>
<evidence type="ECO:0008006" key="5">
    <source>
        <dbReference type="Google" id="ProtNLM"/>
    </source>
</evidence>
<evidence type="ECO:0000313" key="4">
    <source>
        <dbReference type="Proteomes" id="UP000005237"/>
    </source>
</evidence>
<feature type="transmembrane region" description="Helical" evidence="1">
    <location>
        <begin position="72"/>
        <end position="91"/>
    </location>
</feature>
<proteinExistence type="predicted"/>
<evidence type="ECO:0000256" key="2">
    <source>
        <dbReference type="SAM" id="SignalP"/>
    </source>
</evidence>
<accession>A0A8R1HU10</accession>
<keyword evidence="1" id="KW-0472">Membrane</keyword>
<protein>
    <recommendedName>
        <fullName evidence="5">Glycoprotein</fullName>
    </recommendedName>
</protein>
<keyword evidence="2" id="KW-0732">Signal</keyword>
<evidence type="ECO:0000313" key="3">
    <source>
        <dbReference type="EnsemblMetazoa" id="CJA08618a.1"/>
    </source>
</evidence>
<feature type="chain" id="PRO_5035834223" description="Glycoprotein" evidence="2">
    <location>
        <begin position="18"/>
        <end position="443"/>
    </location>
</feature>
<name>A0A8R1HU10_CAEJA</name>
<keyword evidence="1" id="KW-0812">Transmembrane</keyword>
<reference evidence="3" key="2">
    <citation type="submission" date="2022-06" db="UniProtKB">
        <authorList>
            <consortium name="EnsemblMetazoa"/>
        </authorList>
    </citation>
    <scope>IDENTIFICATION</scope>
    <source>
        <strain evidence="3">DF5081</strain>
    </source>
</reference>
<keyword evidence="4" id="KW-1185">Reference proteome</keyword>